<reference evidence="1" key="1">
    <citation type="journal article" date="2021" name="Proc. Natl. Acad. Sci. U.S.A.">
        <title>A Catalog of Tens of Thousands of Viruses from Human Metagenomes Reveals Hidden Associations with Chronic Diseases.</title>
        <authorList>
            <person name="Tisza M.J."/>
            <person name="Buck C.B."/>
        </authorList>
    </citation>
    <scope>NUCLEOTIDE SEQUENCE</scope>
    <source>
        <strain evidence="1">Ct6F13</strain>
    </source>
</reference>
<protein>
    <submittedName>
        <fullName evidence="1">Regulator of sigma D, RNA, sigma 70, Regulator of.6A</fullName>
    </submittedName>
</protein>
<accession>A0A8S5LJ30</accession>
<proteinExistence type="predicted"/>
<evidence type="ECO:0000313" key="1">
    <source>
        <dbReference type="EMBL" id="DAD70030.1"/>
    </source>
</evidence>
<name>A0A8S5LJ30_9CAUD</name>
<sequence>MLSGGGRKELVKVDGNWCAFCLAILKPIEVDEALFEIGIRCPKQTKASSTRKMPEEEKDRLALEILSLRSECYSWKEIGKMYGFTESGIRMKIRAYKKRQDKKKVTQAPTKVS</sequence>
<organism evidence="1">
    <name type="scientific">Myoviridae sp. ct6F13</name>
    <dbReference type="NCBI Taxonomy" id="2827602"/>
    <lineage>
        <taxon>Viruses</taxon>
        <taxon>Duplodnaviria</taxon>
        <taxon>Heunggongvirae</taxon>
        <taxon>Uroviricota</taxon>
        <taxon>Caudoviricetes</taxon>
    </lineage>
</organism>
<dbReference type="EMBL" id="BK015859">
    <property type="protein sequence ID" value="DAD70030.1"/>
    <property type="molecule type" value="Genomic_DNA"/>
</dbReference>